<feature type="compositionally biased region" description="Polar residues" evidence="1">
    <location>
        <begin position="2659"/>
        <end position="2676"/>
    </location>
</feature>
<dbReference type="STRING" id="6573.A0A210QQZ6"/>
<evidence type="ECO:0000256" key="1">
    <source>
        <dbReference type="SAM" id="MobiDB-lite"/>
    </source>
</evidence>
<dbReference type="GO" id="GO:0061511">
    <property type="term" value="P:centriole elongation"/>
    <property type="evidence" value="ECO:0007669"/>
    <property type="project" value="TreeGrafter"/>
</dbReference>
<feature type="compositionally biased region" description="Polar residues" evidence="1">
    <location>
        <begin position="2580"/>
        <end position="2590"/>
    </location>
</feature>
<evidence type="ECO:0000313" key="4">
    <source>
        <dbReference type="Proteomes" id="UP000242188"/>
    </source>
</evidence>
<dbReference type="SMART" id="SM00239">
    <property type="entry name" value="C2"/>
    <property type="match status" value="3"/>
</dbReference>
<dbReference type="PANTHER" id="PTHR21254:SF1">
    <property type="entry name" value="C2 DOMAIN-CONTAINING PROTEIN 3"/>
    <property type="match status" value="1"/>
</dbReference>
<dbReference type="SUPFAM" id="SSF49562">
    <property type="entry name" value="C2 domain (Calcium/lipid-binding domain, CaLB)"/>
    <property type="match status" value="3"/>
</dbReference>
<feature type="compositionally biased region" description="Basic residues" evidence="1">
    <location>
        <begin position="508"/>
        <end position="530"/>
    </location>
</feature>
<feature type="compositionally biased region" description="Polar residues" evidence="1">
    <location>
        <begin position="2062"/>
        <end position="2071"/>
    </location>
</feature>
<organism evidence="3 4">
    <name type="scientific">Mizuhopecten yessoensis</name>
    <name type="common">Japanese scallop</name>
    <name type="synonym">Patinopecten yessoensis</name>
    <dbReference type="NCBI Taxonomy" id="6573"/>
    <lineage>
        <taxon>Eukaryota</taxon>
        <taxon>Metazoa</taxon>
        <taxon>Spiralia</taxon>
        <taxon>Lophotrochozoa</taxon>
        <taxon>Mollusca</taxon>
        <taxon>Bivalvia</taxon>
        <taxon>Autobranchia</taxon>
        <taxon>Pteriomorphia</taxon>
        <taxon>Pectinida</taxon>
        <taxon>Pectinoidea</taxon>
        <taxon>Pectinidae</taxon>
        <taxon>Mizuhopecten</taxon>
    </lineage>
</organism>
<dbReference type="PANTHER" id="PTHR21254">
    <property type="entry name" value="C2 DOMAIN-CONTAINING PROTEIN 3"/>
    <property type="match status" value="1"/>
</dbReference>
<feature type="compositionally biased region" description="Basic residues" evidence="1">
    <location>
        <begin position="1"/>
        <end position="16"/>
    </location>
</feature>
<feature type="region of interest" description="Disordered" evidence="1">
    <location>
        <begin position="1995"/>
        <end position="2023"/>
    </location>
</feature>
<feature type="region of interest" description="Disordered" evidence="1">
    <location>
        <begin position="1"/>
        <end position="23"/>
    </location>
</feature>
<evidence type="ECO:0000259" key="2">
    <source>
        <dbReference type="PROSITE" id="PS50004"/>
    </source>
</evidence>
<feature type="region of interest" description="Disordered" evidence="1">
    <location>
        <begin position="1942"/>
        <end position="1968"/>
    </location>
</feature>
<dbReference type="GO" id="GO:0005814">
    <property type="term" value="C:centriole"/>
    <property type="evidence" value="ECO:0007669"/>
    <property type="project" value="TreeGrafter"/>
</dbReference>
<dbReference type="Gene3D" id="2.60.40.150">
    <property type="entry name" value="C2 domain"/>
    <property type="match status" value="3"/>
</dbReference>
<dbReference type="OrthoDB" id="79771at2759"/>
<dbReference type="Proteomes" id="UP000242188">
    <property type="component" value="Unassembled WGS sequence"/>
</dbReference>
<protein>
    <submittedName>
        <fullName evidence="3">C2 domain-containing protein 3</fullName>
    </submittedName>
</protein>
<sequence length="2733" mass="303005">MVKKKAKSSKSAKRRGSWQMEDVQVHTGLPPQVDGQLRCFCRLTIDQIHWHSPNPPDVAHVRVKWWGEDGDGGLFRPLNVKKGDKGPAKVTARYPVRSGPRQFASYLVDMGSLVVEILSGPTMIPVGQAEITQIGLLSNVRPIDGLYPVLSPREEKLAEIHASLVLESLMASYDSTGSIPTTDISMETHATQESMYPQRVQPIPHSQAPQKPVDDPFVSPASHQNGLQNGYADRSEDLRKQLNYSLQETEERQLSGIQSGSTVAITTNGDVVTTNLGQDLQSSPQNHLAGRHSQSDLLSVLLDRGNKLRDQMIISSVDEAEPQTGVKQTYMSCGEEEQGNNYTGMSERRSSMGSLLKEILKAERGTADVSQTDYDPVDLVFGNQLTDNLQVLKMMGGSPRSSVSQDLDLMSDPGDPVHSESILQELFYKNPDSEVSELSELSGDENPAPFKQQNGELHTSMEDPANVRPPSRRSSVSSLSLEFPEYLPSEEVEVKKKKKRKEEASTKVPKRRSRVKTKVKGGKKRRRSRSSARSSASEASDSELMTARSEMSQVSFDMPASDLDEPEEDKPVRRKRVDGLSVERLTLLGRVHVARVIIDALHLAGAQDLNSSKRKNKAGGKPPKPSPKAKKSVTYFIEYQFPVVATSRDKYSPNAMATEVMRVASKNLKDGVVSFNHRSVFPIMFDGSAVEKWWKSALIFKLFSRTAGQKVPTLVGSCGIPLKSILRSDNLQVGRELEIRESGRNSSINSSLRGSLDTFYGSLKVSIELASDSKDFSSALARAKLAEMSGRAKFVPIPQTVPPPPPPPVQLDKPPLPPDFIPSAQNTQLSSTVLPNYTSHVNTDTQTASLGPQLPAPGLPQPPYLEPYHMASQANAEAMTLHTLLLIPEGHNISLQGIPSLSSIKRHPVFPPQPHTLSSEGMKSRDMNTRNTYLVCRMFWCNDAVHSNVCWGTFEPQFNFGQIAPVLLSGSLLERMRNNFMVVEVWDKKTSAENDQLIGIVKLSLHQFYMSFRDNKISNALLKSQYPVISVDNYLPIVDPMSGSQFGQLKVLLAMGSGEQVTELQQLKLDGPMVRPPERPQHFLEREDMMRQGSLAPVYSQPRADNSVEHIFEVVIEGIRGLALFDNMIWGEADCFIQYHFPVQPPSDQPGTGPANDGIPSMKSFRSATTLCIPDPTFNDITRHRIVLSQGTPVQRQLLTACAGAGGGSGGVPFEVWCRYYHPNIRDQCIAKASLPLAKLCAMVTMQKRGESSVQSFALPLKQVAVDTEFSDARAKSQVKESGLMDVTIHYKTQNIQSEQNQAANKNLSGAQICISVGVIRASGLKAAAEAIARLDSGMQYPAEVGVNTYIKIRMSFLPTEDERITRTIARTFAPEFSHHMDFPCPLLWTEADNDALALAEILETAELTLEMWHQVPGLSSDLDRQIAQQTTHEVQGRRLVEKTQDVLLGTATLSLAGLLTNRTGINGWFAVNLPLIGWRQDASQAEDEEDRTVPCNQGLERVVGGVELSVKFAHHNDRDRVVHAARGVGWSPVDLDVEDEEDWQSDDEGCGQYHQITVCMDQVSFPIQNALIAGQTNLDKTARCYIRYKVYDRSAVVSRSVKCRILDTGYILSHCDHKHEFQIPISSPFKWYLREEKLEVQVWVSYGKKDGNQKSQHRDKLIGTTYIELDALNDERRRQHRISGMFPLYKPGAASLGGAFLRAHITAKPQFGSVTKQSDDEADEKVSEGEVDEEYDPNDSFHQIMGKKKSKSSTDVPHLERVEEDSVVPHFPVIVSVERAMHLPLISDKNRSEEYFPNTYVSYQTSESASPAYTQVFYNSDNPVWDDQQETRLSTELLYQENKNLVFKVWHKPQSASKDPDKSSDRVLGFVSVDLTPLTSGLLQICGWYNVMDFHGQCRGQIKVNIVPQDDVTRHVQGISGQPVAMSFYNQPSSLPFTINSSVQNTMPSEQPMSLPTDLRPFSSNLPNFDQVREHQEQLQHQLSENIRQFLRNHEMSSQDSPEESPRPEVSPHWQPPTLNDIRVDDSAACSRSIMFSSLRKQMQDLDDITSKLKKKLASPPSVNNFSIHQGRSEFPDTDNMRNAPIQSIISPLSTLQLTSTLRANDSELLLTGSHEGESSRTAVDSGAFSVTQSSEKYQDALDSQRSSERMDTLRMGITPRDFDNTGQDGPTPREAQKSSGSTPRDAHNFSDTGIHMGYTPRDDVSVSTGGFNMANTPRDLVSVDGLKPCGLDLSQDSNANARDMHVSGSSSASLGFAYQGELSQGSSTGSGYRNGVGAPARTTSTATHDTDVKEMSVIQEFTENEEDAVSDDNGEEDERYYQEYCDILDEQENEDESDNEEENVVVPRTLNDVSGKFGGIPGHSVYMDSNGHGGSPREFVRNGQTMPFDIRASDSRELSRTKFDRKEADNMLDLSDSESVPDQLLSPHLQLTERPSFIEKDSWFSDDDQKDQRVSRFGSDAGEGTHRDIHSPYRVNGDVARNSLLQDVELESVNSGSHNTQNSGSRQSSRVSSAGSDRLSAKNSSGHSRGYESNFVEDDVPLSSSVPKSPKEAFSEVVTELEDFFDPVRPQTRMEGQRSMSPTYGSRSRSPKMLNERVNFESSESFGDPDNATSNINGYGSLPDGEIHDLPNGFQEHSSMPNFFLPSQHLAESMQALQQATSGFPSSSQQQTDPGRQAAKVQAASDLMEKLTTNNHKVKFSTVHTKGRQPPTAAETKRIAKIFSEKFSSKH</sequence>
<reference evidence="3 4" key="1">
    <citation type="journal article" date="2017" name="Nat. Ecol. Evol.">
        <title>Scallop genome provides insights into evolution of bilaterian karyotype and development.</title>
        <authorList>
            <person name="Wang S."/>
            <person name="Zhang J."/>
            <person name="Jiao W."/>
            <person name="Li J."/>
            <person name="Xun X."/>
            <person name="Sun Y."/>
            <person name="Guo X."/>
            <person name="Huan P."/>
            <person name="Dong B."/>
            <person name="Zhang L."/>
            <person name="Hu X."/>
            <person name="Sun X."/>
            <person name="Wang J."/>
            <person name="Zhao C."/>
            <person name="Wang Y."/>
            <person name="Wang D."/>
            <person name="Huang X."/>
            <person name="Wang R."/>
            <person name="Lv J."/>
            <person name="Li Y."/>
            <person name="Zhang Z."/>
            <person name="Liu B."/>
            <person name="Lu W."/>
            <person name="Hui Y."/>
            <person name="Liang J."/>
            <person name="Zhou Z."/>
            <person name="Hou R."/>
            <person name="Li X."/>
            <person name="Liu Y."/>
            <person name="Li H."/>
            <person name="Ning X."/>
            <person name="Lin Y."/>
            <person name="Zhao L."/>
            <person name="Xing Q."/>
            <person name="Dou J."/>
            <person name="Li Y."/>
            <person name="Mao J."/>
            <person name="Guo H."/>
            <person name="Dou H."/>
            <person name="Li T."/>
            <person name="Mu C."/>
            <person name="Jiang W."/>
            <person name="Fu Q."/>
            <person name="Fu X."/>
            <person name="Miao Y."/>
            <person name="Liu J."/>
            <person name="Yu Q."/>
            <person name="Li R."/>
            <person name="Liao H."/>
            <person name="Li X."/>
            <person name="Kong Y."/>
            <person name="Jiang Z."/>
            <person name="Chourrout D."/>
            <person name="Li R."/>
            <person name="Bao Z."/>
        </authorList>
    </citation>
    <scope>NUCLEOTIDE SEQUENCE [LARGE SCALE GENOMIC DNA]</scope>
    <source>
        <strain evidence="3 4">PY_sf001</strain>
    </source>
</reference>
<dbReference type="GO" id="GO:0060271">
    <property type="term" value="P:cilium assembly"/>
    <property type="evidence" value="ECO:0007669"/>
    <property type="project" value="TreeGrafter"/>
</dbReference>
<feature type="compositionally biased region" description="Low complexity" evidence="1">
    <location>
        <begin position="2505"/>
        <end position="2520"/>
    </location>
</feature>
<dbReference type="InterPro" id="IPR000008">
    <property type="entry name" value="C2_dom"/>
</dbReference>
<feature type="compositionally biased region" description="Low complexity" evidence="1">
    <location>
        <begin position="468"/>
        <end position="481"/>
    </location>
</feature>
<name>A0A210QQZ6_MIZYE</name>
<dbReference type="InterPro" id="IPR057537">
    <property type="entry name" value="C2_C2CD3_N"/>
</dbReference>
<dbReference type="EMBL" id="NEDP02002316">
    <property type="protein sequence ID" value="OWF51153.1"/>
    <property type="molecule type" value="Genomic_DNA"/>
</dbReference>
<feature type="region of interest" description="Disordered" evidence="1">
    <location>
        <begin position="2114"/>
        <end position="2203"/>
    </location>
</feature>
<dbReference type="PROSITE" id="PS50004">
    <property type="entry name" value="C2"/>
    <property type="match status" value="1"/>
</dbReference>
<dbReference type="GO" id="GO:0071539">
    <property type="term" value="P:protein localization to centrosome"/>
    <property type="evidence" value="ECO:0007669"/>
    <property type="project" value="TreeGrafter"/>
</dbReference>
<keyword evidence="4" id="KW-1185">Reference proteome</keyword>
<feature type="region of interest" description="Disordered" evidence="1">
    <location>
        <begin position="396"/>
        <end position="418"/>
    </location>
</feature>
<feature type="region of interest" description="Disordered" evidence="1">
    <location>
        <begin position="2659"/>
        <end position="2685"/>
    </location>
</feature>
<proteinExistence type="predicted"/>
<accession>A0A210QQZ6</accession>
<feature type="region of interest" description="Disordered" evidence="1">
    <location>
        <begin position="611"/>
        <end position="630"/>
    </location>
</feature>
<feature type="region of interest" description="Disordered" evidence="1">
    <location>
        <begin position="2411"/>
        <end position="2594"/>
    </location>
</feature>
<feature type="region of interest" description="Disordered" evidence="1">
    <location>
        <begin position="433"/>
        <end position="575"/>
    </location>
</feature>
<feature type="domain" description="C2" evidence="2">
    <location>
        <begin position="1752"/>
        <end position="1890"/>
    </location>
</feature>
<feature type="compositionally biased region" description="Polar residues" evidence="1">
    <location>
        <begin position="2494"/>
        <end position="2504"/>
    </location>
</feature>
<evidence type="ECO:0000313" key="3">
    <source>
        <dbReference type="EMBL" id="OWF51153.1"/>
    </source>
</evidence>
<gene>
    <name evidence="3" type="ORF">KP79_PYT12334</name>
</gene>
<dbReference type="Pfam" id="PF25339">
    <property type="entry name" value="C2_C2CD3_N"/>
    <property type="match status" value="1"/>
</dbReference>
<feature type="compositionally biased region" description="Polar residues" evidence="1">
    <location>
        <begin position="1942"/>
        <end position="1955"/>
    </location>
</feature>
<dbReference type="CDD" id="cd00030">
    <property type="entry name" value="C2"/>
    <property type="match status" value="1"/>
</dbReference>
<dbReference type="InterPro" id="IPR035892">
    <property type="entry name" value="C2_domain_sf"/>
</dbReference>
<dbReference type="Pfam" id="PF00168">
    <property type="entry name" value="C2"/>
    <property type="match status" value="2"/>
</dbReference>
<comment type="caution">
    <text evidence="3">The sequence shown here is derived from an EMBL/GenBank/DDBJ whole genome shotgun (WGS) entry which is preliminary data.</text>
</comment>
<feature type="region of interest" description="Disordered" evidence="1">
    <location>
        <begin position="202"/>
        <end position="235"/>
    </location>
</feature>
<feature type="region of interest" description="Disordered" evidence="1">
    <location>
        <begin position="2059"/>
        <end position="2079"/>
    </location>
</feature>
<feature type="region of interest" description="Disordered" evidence="1">
    <location>
        <begin position="1713"/>
        <end position="1759"/>
    </location>
</feature>
<dbReference type="GO" id="GO:0034451">
    <property type="term" value="C:centriolar satellite"/>
    <property type="evidence" value="ECO:0007669"/>
    <property type="project" value="TreeGrafter"/>
</dbReference>